<evidence type="ECO:0000256" key="1">
    <source>
        <dbReference type="ARBA" id="ARBA00022729"/>
    </source>
</evidence>
<dbReference type="InterPro" id="IPR050955">
    <property type="entry name" value="Plant_Biomass_Hydrol_Est"/>
</dbReference>
<protein>
    <submittedName>
        <fullName evidence="3">Alpha/beta hydrolase</fullName>
    </submittedName>
</protein>
<keyword evidence="4" id="KW-1185">Reference proteome</keyword>
<dbReference type="Gene3D" id="3.40.50.1820">
    <property type="entry name" value="alpha/beta hydrolase"/>
    <property type="match status" value="1"/>
</dbReference>
<keyword evidence="2 3" id="KW-0378">Hydrolase</keyword>
<dbReference type="SUPFAM" id="SSF53474">
    <property type="entry name" value="alpha/beta-Hydrolases"/>
    <property type="match status" value="1"/>
</dbReference>
<organism evidence="3 4">
    <name type="scientific">Ponticoccus litoralis</name>
    <dbReference type="NCBI Taxonomy" id="422297"/>
    <lineage>
        <taxon>Bacteria</taxon>
        <taxon>Pseudomonadati</taxon>
        <taxon>Pseudomonadota</taxon>
        <taxon>Alphaproteobacteria</taxon>
        <taxon>Rhodobacterales</taxon>
        <taxon>Roseobacteraceae</taxon>
        <taxon>Ponticoccus</taxon>
    </lineage>
</organism>
<proteinExistence type="predicted"/>
<dbReference type="RefSeq" id="WP_347165246.1">
    <property type="nucleotide sequence ID" value="NZ_JBDNCH010000002.1"/>
</dbReference>
<dbReference type="AlphaFoldDB" id="A0AAW9SNG7"/>
<sequence>MARMNFYRLPASAMFAARCDPRFHYCTYVPESYDPEASRTYPLAVLIHHSKRDAQALRDRFTAFAEAHQCALLAPLFPCGINGEDDFNNYKLMRHAGIAYDEVLLGMIEEVGQVFRLQTEQVLMYGFSGGGQFAHRFLLRHPDRLRGISIAAPGTVTLPGDPRGWWIGTGDMEASTGAPFDPGAVARVPVQLLVGAEDTAGGMTIRRGSDFWCEDGANDAGATRVARLTALETALRGIGAAPERQDLPGVGHVAEAMEPPVRAFFVAVCWPTSPALPVRPAHG</sequence>
<gene>
    <name evidence="3" type="ORF">ABFB10_02555</name>
</gene>
<comment type="caution">
    <text evidence="3">The sequence shown here is derived from an EMBL/GenBank/DDBJ whole genome shotgun (WGS) entry which is preliminary data.</text>
</comment>
<dbReference type="Proteomes" id="UP001428774">
    <property type="component" value="Unassembled WGS sequence"/>
</dbReference>
<dbReference type="PANTHER" id="PTHR43037:SF5">
    <property type="entry name" value="FERULOYL ESTERASE"/>
    <property type="match status" value="1"/>
</dbReference>
<accession>A0AAW9SNG7</accession>
<evidence type="ECO:0000313" key="3">
    <source>
        <dbReference type="EMBL" id="MEN9060083.1"/>
    </source>
</evidence>
<name>A0AAW9SNG7_9RHOB</name>
<dbReference type="GO" id="GO:0016787">
    <property type="term" value="F:hydrolase activity"/>
    <property type="evidence" value="ECO:0007669"/>
    <property type="project" value="UniProtKB-KW"/>
</dbReference>
<dbReference type="InterPro" id="IPR029058">
    <property type="entry name" value="AB_hydrolase_fold"/>
</dbReference>
<dbReference type="EMBL" id="JBDNCH010000002">
    <property type="protein sequence ID" value="MEN9060083.1"/>
    <property type="molecule type" value="Genomic_DNA"/>
</dbReference>
<reference evidence="3 4" key="1">
    <citation type="submission" date="2024-05" db="EMBL/GenBank/DDBJ databases">
        <title>Genome sequence of Ponticoccus litoralis KCCM 90028.</title>
        <authorList>
            <person name="Kim J.M."/>
            <person name="Lee J.K."/>
            <person name="Choi B.J."/>
            <person name="Bayburt H."/>
            <person name="Baek J.H."/>
            <person name="Jeon C.O."/>
        </authorList>
    </citation>
    <scope>NUCLEOTIDE SEQUENCE [LARGE SCALE GENOMIC DNA]</scope>
    <source>
        <strain evidence="3 4">KCCM 90028</strain>
    </source>
</reference>
<keyword evidence="1" id="KW-0732">Signal</keyword>
<evidence type="ECO:0000256" key="2">
    <source>
        <dbReference type="ARBA" id="ARBA00022801"/>
    </source>
</evidence>
<evidence type="ECO:0000313" key="4">
    <source>
        <dbReference type="Proteomes" id="UP001428774"/>
    </source>
</evidence>
<dbReference type="PANTHER" id="PTHR43037">
    <property type="entry name" value="UNNAMED PRODUCT-RELATED"/>
    <property type="match status" value="1"/>
</dbReference>